<dbReference type="Pfam" id="PF00698">
    <property type="entry name" value="Acyl_transf_1"/>
    <property type="match status" value="1"/>
</dbReference>
<dbReference type="SMART" id="SM00827">
    <property type="entry name" value="PKS_AT"/>
    <property type="match status" value="1"/>
</dbReference>
<name>A0A917Y1G9_9ACTN</name>
<dbReference type="InterPro" id="IPR014030">
    <property type="entry name" value="Ketoacyl_synth_N"/>
</dbReference>
<feature type="domain" description="Carrier" evidence="7">
    <location>
        <begin position="1"/>
        <end position="70"/>
    </location>
</feature>
<dbReference type="InterPro" id="IPR020806">
    <property type="entry name" value="PKS_PP-bd"/>
</dbReference>
<dbReference type="InterPro" id="IPR001031">
    <property type="entry name" value="Thioesterase"/>
</dbReference>
<dbReference type="SMART" id="SM00823">
    <property type="entry name" value="PKS_PP"/>
    <property type="match status" value="2"/>
</dbReference>
<dbReference type="SMART" id="SM00825">
    <property type="entry name" value="PKS_KS"/>
    <property type="match status" value="1"/>
</dbReference>
<dbReference type="GO" id="GO:0004312">
    <property type="term" value="F:fatty acid synthase activity"/>
    <property type="evidence" value="ECO:0007669"/>
    <property type="project" value="TreeGrafter"/>
</dbReference>
<dbReference type="InterPro" id="IPR009081">
    <property type="entry name" value="PP-bd_ACP"/>
</dbReference>
<evidence type="ECO:0000256" key="6">
    <source>
        <dbReference type="SAM" id="MobiDB-lite"/>
    </source>
</evidence>
<dbReference type="Gene3D" id="3.40.50.1820">
    <property type="entry name" value="alpha/beta hydrolase"/>
    <property type="match status" value="1"/>
</dbReference>
<dbReference type="InterPro" id="IPR006162">
    <property type="entry name" value="Ppantetheine_attach_site"/>
</dbReference>
<dbReference type="SUPFAM" id="SSF53474">
    <property type="entry name" value="alpha/beta-Hydrolases"/>
    <property type="match status" value="1"/>
</dbReference>
<keyword evidence="3" id="KW-0808">Transferase</keyword>
<evidence type="ECO:0000313" key="10">
    <source>
        <dbReference type="Proteomes" id="UP000600365"/>
    </source>
</evidence>
<reference evidence="9 10" key="1">
    <citation type="journal article" date="2014" name="Int. J. Syst. Evol. Microbiol.">
        <title>Complete genome sequence of Corynebacterium casei LMG S-19264T (=DSM 44701T), isolated from a smear-ripened cheese.</title>
        <authorList>
            <consortium name="US DOE Joint Genome Institute (JGI-PGF)"/>
            <person name="Walter F."/>
            <person name="Albersmeier A."/>
            <person name="Kalinowski J."/>
            <person name="Ruckert C."/>
        </authorList>
    </citation>
    <scope>NUCLEOTIDE SEQUENCE [LARGE SCALE GENOMIC DNA]</scope>
    <source>
        <strain evidence="9 10">CGMCC 4.7111</strain>
    </source>
</reference>
<dbReference type="EMBL" id="BMMM01000005">
    <property type="protein sequence ID" value="GGN62846.1"/>
    <property type="molecule type" value="Genomic_DNA"/>
</dbReference>
<feature type="domain" description="Ketosynthase family 3 (KS3)" evidence="8">
    <location>
        <begin position="83"/>
        <end position="502"/>
    </location>
</feature>
<evidence type="ECO:0000256" key="1">
    <source>
        <dbReference type="ARBA" id="ARBA00022450"/>
    </source>
</evidence>
<dbReference type="Pfam" id="PF00109">
    <property type="entry name" value="ketoacyl-synt"/>
    <property type="match status" value="1"/>
</dbReference>
<dbReference type="SUPFAM" id="SSF53901">
    <property type="entry name" value="Thiolase-like"/>
    <property type="match status" value="1"/>
</dbReference>
<dbReference type="Pfam" id="PF02801">
    <property type="entry name" value="Ketoacyl-synt_C"/>
    <property type="match status" value="1"/>
</dbReference>
<dbReference type="Gene3D" id="3.40.366.10">
    <property type="entry name" value="Malonyl-Coenzyme A Acyl Carrier Protein, domain 2"/>
    <property type="match status" value="1"/>
</dbReference>
<dbReference type="InterPro" id="IPR016036">
    <property type="entry name" value="Malonyl_transacylase_ACP-bd"/>
</dbReference>
<evidence type="ECO:0000256" key="3">
    <source>
        <dbReference type="ARBA" id="ARBA00022679"/>
    </source>
</evidence>
<dbReference type="GO" id="GO:0004315">
    <property type="term" value="F:3-oxoacyl-[acyl-carrier-protein] synthase activity"/>
    <property type="evidence" value="ECO:0007669"/>
    <property type="project" value="InterPro"/>
</dbReference>
<dbReference type="SUPFAM" id="SSF47336">
    <property type="entry name" value="ACP-like"/>
    <property type="match status" value="2"/>
</dbReference>
<dbReference type="InterPro" id="IPR020802">
    <property type="entry name" value="TesA-like"/>
</dbReference>
<dbReference type="SUPFAM" id="SSF52151">
    <property type="entry name" value="FabD/lysophospholipase-like"/>
    <property type="match status" value="1"/>
</dbReference>
<dbReference type="SMART" id="SM01294">
    <property type="entry name" value="PKS_PP_betabranch"/>
    <property type="match status" value="1"/>
</dbReference>
<dbReference type="PANTHER" id="PTHR43775:SF37">
    <property type="entry name" value="SI:DKEY-61P9.11"/>
    <property type="match status" value="1"/>
</dbReference>
<evidence type="ECO:0000259" key="7">
    <source>
        <dbReference type="PROSITE" id="PS50075"/>
    </source>
</evidence>
<evidence type="ECO:0000256" key="5">
    <source>
        <dbReference type="ARBA" id="ARBA00023315"/>
    </source>
</evidence>
<accession>A0A917Y1G9</accession>
<dbReference type="InterPro" id="IPR050091">
    <property type="entry name" value="PKS_NRPS_Biosynth_Enz"/>
</dbReference>
<dbReference type="Gene3D" id="3.40.47.10">
    <property type="match status" value="1"/>
</dbReference>
<dbReference type="InterPro" id="IPR032821">
    <property type="entry name" value="PKS_assoc"/>
</dbReference>
<dbReference type="GO" id="GO:0033068">
    <property type="term" value="P:macrolide biosynthetic process"/>
    <property type="evidence" value="ECO:0007669"/>
    <property type="project" value="UniProtKB-ARBA"/>
</dbReference>
<dbReference type="Pfam" id="PF00975">
    <property type="entry name" value="Thioesterase"/>
    <property type="match status" value="1"/>
</dbReference>
<keyword evidence="2" id="KW-0597">Phosphoprotein</keyword>
<dbReference type="InterPro" id="IPR016035">
    <property type="entry name" value="Acyl_Trfase/lysoPLipase"/>
</dbReference>
<keyword evidence="1" id="KW-0596">Phosphopantetheine</keyword>
<evidence type="ECO:0000256" key="2">
    <source>
        <dbReference type="ARBA" id="ARBA00022553"/>
    </source>
</evidence>
<dbReference type="GO" id="GO:0031177">
    <property type="term" value="F:phosphopantetheine binding"/>
    <property type="evidence" value="ECO:0007669"/>
    <property type="project" value="InterPro"/>
</dbReference>
<dbReference type="InterPro" id="IPR029058">
    <property type="entry name" value="AB_hydrolase_fold"/>
</dbReference>
<dbReference type="PROSITE" id="PS00606">
    <property type="entry name" value="KS3_1"/>
    <property type="match status" value="1"/>
</dbReference>
<organism evidence="9 10">
    <name type="scientific">Streptomyces albiflavescens</name>
    <dbReference type="NCBI Taxonomy" id="1623582"/>
    <lineage>
        <taxon>Bacteria</taxon>
        <taxon>Bacillati</taxon>
        <taxon>Actinomycetota</taxon>
        <taxon>Actinomycetes</taxon>
        <taxon>Kitasatosporales</taxon>
        <taxon>Streptomycetaceae</taxon>
        <taxon>Streptomyces</taxon>
    </lineage>
</organism>
<keyword evidence="10" id="KW-1185">Reference proteome</keyword>
<dbReference type="Proteomes" id="UP000600365">
    <property type="component" value="Unassembled WGS sequence"/>
</dbReference>
<dbReference type="PROSITE" id="PS50075">
    <property type="entry name" value="CARRIER"/>
    <property type="match status" value="2"/>
</dbReference>
<dbReference type="Pfam" id="PF16197">
    <property type="entry name" value="KAsynt_C_assoc"/>
    <property type="match status" value="1"/>
</dbReference>
<evidence type="ECO:0000256" key="4">
    <source>
        <dbReference type="ARBA" id="ARBA00023194"/>
    </source>
</evidence>
<dbReference type="Gene3D" id="1.10.1200.10">
    <property type="entry name" value="ACP-like"/>
    <property type="match status" value="2"/>
</dbReference>
<dbReference type="InterPro" id="IPR016039">
    <property type="entry name" value="Thiolase-like"/>
</dbReference>
<dbReference type="SUPFAM" id="SSF55048">
    <property type="entry name" value="Probable ACP-binding domain of malonyl-CoA ACP transacylase"/>
    <property type="match status" value="1"/>
</dbReference>
<dbReference type="SMART" id="SM00824">
    <property type="entry name" value="PKS_TE"/>
    <property type="match status" value="1"/>
</dbReference>
<dbReference type="PROSITE" id="PS52004">
    <property type="entry name" value="KS3_2"/>
    <property type="match status" value="1"/>
</dbReference>
<dbReference type="GO" id="GO:0071770">
    <property type="term" value="P:DIM/DIP cell wall layer assembly"/>
    <property type="evidence" value="ECO:0007669"/>
    <property type="project" value="TreeGrafter"/>
</dbReference>
<proteinExistence type="predicted"/>
<dbReference type="CDD" id="cd00833">
    <property type="entry name" value="PKS"/>
    <property type="match status" value="1"/>
</dbReference>
<gene>
    <name evidence="9" type="ORF">GCM10011579_030460</name>
</gene>
<dbReference type="InterPro" id="IPR020841">
    <property type="entry name" value="PKS_Beta-ketoAc_synthase_dom"/>
</dbReference>
<dbReference type="FunFam" id="3.40.47.10:FF:000019">
    <property type="entry name" value="Polyketide synthase type I"/>
    <property type="match status" value="1"/>
</dbReference>
<feature type="domain" description="Carrier" evidence="7">
    <location>
        <begin position="958"/>
        <end position="1032"/>
    </location>
</feature>
<dbReference type="GO" id="GO:0005886">
    <property type="term" value="C:plasma membrane"/>
    <property type="evidence" value="ECO:0007669"/>
    <property type="project" value="TreeGrafter"/>
</dbReference>
<sequence>MIIGRLRAWYALDPADITDDRPLAELGLTSRDAVALTALLGDLVGRRLPDTLLWDTGTIDALVARLTQKPPRTAAPKTPQGPATAIAVIGLGCRFPGGADTPDAYWRLLTEARDAIGTVPAGRWEPTAYGGVRGEPSLQSDVIRHGAYLDDIAGFDAEFFGIGAHEAATMDPQHRMLLEVTREALDHAALPVTELAGSRTGVFVGISGNEYAHLTAAAPDAWTATGAALSIAAGRLSYALDLRGPSLAVDTACSSSLVAVHHAVRALLTGECDTALAAGVNVLLTSAVTLGLQRAGALSPVGRCKAFDATADGIVRGEGCGVLVLKPLADAERDGDRVLAVVRSTAVNSDGRSNGLTAPNGEAQRALLTEAHSDPRTVDYVEAHGTGTPLGDPIEAGALGAVLGAGRDLDQPLLIGSAKTNLGHLEAAAGIAGLIKTVLALQHGEIPPQLHFTRPGRHADLDGLGLRVVTSAEPWPRYSGTATAGVSAFGFGGTNAHVVLAEHRTSARPFGPSGQPALLLIDGPTQDRVRSYAGELADWLPGAPRVPDTDVARTLAGRTGRGPCRAAVVTRDRAETAKALRCLAAGEPSPHLVTGEGSPGGPGPVWVFSGYGSQWPGMGRRLLAAEPAFAAAVERLEPLLRWHAGVSLTTSLRTDADPTSPAVVMPVLYGIQLALAELWRSYGFEPAAVIGHSLGEIAASVVSGALDPVTGARIVAVRSRLLAGLTGGAMAVVDRSERDIHVLARDLPTLQVAVHASPAQSVVTGSADDVASLVARVTAEGGFAQSLGVSGAGHSPEVEPLLGEFARELGEVPSSDPQCRRYSTVLDDPRGTAPHDAAYWVANLRRPVRFAQAVRAAAEDGHRIFVEVAPHATQLHPLTDTLPEGSLVVPTLRKNTDDALTFRTSLATLLVNGVRVTGLRERLGGRIVDVPSPRWRHRRFWFGEETGPATIAPAARDAGLVERLRGCVAGVMGYAPDRIDPDVPLTDLGLDSLTAVRMRGAVEREFGVTVAPGTLLGRGTLRAVAELLGDSVGPSTPPDPEELRGTAAPDGEKPGGTRLRVFPSTGPGIPLFLAHAAGGSSGVYARLAERLGGERPLYGLDRQDDPDDVPGRAVEFARRIREVQPNGPWIVGGWSYGGVLAQETARLLTAHGTVSALVLLDAVLPLPAPPGSTPADTARRRFADFAAYVERTYGAPLDLPYDELAALDDTAQIALVMKMLGESVTLPPSALEHQRTSYLDLRSGERHRPGRYEGRTLLYRASETAPHTVRDPRYERADAALGWDAYCTDLTVAPLPGHHLSLLDPPVVDTLARLLTRDLSGS</sequence>
<dbReference type="InterPro" id="IPR018201">
    <property type="entry name" value="Ketoacyl_synth_AS"/>
</dbReference>
<dbReference type="InterPro" id="IPR036736">
    <property type="entry name" value="ACP-like_sf"/>
</dbReference>
<feature type="region of interest" description="Disordered" evidence="6">
    <location>
        <begin position="1030"/>
        <end position="1056"/>
    </location>
</feature>
<evidence type="ECO:0000259" key="8">
    <source>
        <dbReference type="PROSITE" id="PS52004"/>
    </source>
</evidence>
<keyword evidence="4" id="KW-0045">Antibiotic biosynthesis</keyword>
<dbReference type="GO" id="GO:0005737">
    <property type="term" value="C:cytoplasm"/>
    <property type="evidence" value="ECO:0007669"/>
    <property type="project" value="TreeGrafter"/>
</dbReference>
<dbReference type="InterPro" id="IPR014043">
    <property type="entry name" value="Acyl_transferase_dom"/>
</dbReference>
<dbReference type="Gene3D" id="3.30.70.250">
    <property type="entry name" value="Malonyl-CoA ACP transacylase, ACP-binding"/>
    <property type="match status" value="1"/>
</dbReference>
<protein>
    <submittedName>
        <fullName evidence="9">Polyketide synthase</fullName>
    </submittedName>
</protein>
<evidence type="ECO:0000313" key="9">
    <source>
        <dbReference type="EMBL" id="GGN62846.1"/>
    </source>
</evidence>
<dbReference type="PROSITE" id="PS00012">
    <property type="entry name" value="PHOSPHOPANTETHEINE"/>
    <property type="match status" value="1"/>
</dbReference>
<dbReference type="PANTHER" id="PTHR43775">
    <property type="entry name" value="FATTY ACID SYNTHASE"/>
    <property type="match status" value="1"/>
</dbReference>
<dbReference type="Pfam" id="PF00550">
    <property type="entry name" value="PP-binding"/>
    <property type="match status" value="2"/>
</dbReference>
<dbReference type="InterPro" id="IPR001227">
    <property type="entry name" value="Ac_transferase_dom_sf"/>
</dbReference>
<dbReference type="GO" id="GO:0006633">
    <property type="term" value="P:fatty acid biosynthetic process"/>
    <property type="evidence" value="ECO:0007669"/>
    <property type="project" value="InterPro"/>
</dbReference>
<comment type="caution">
    <text evidence="9">The sequence shown here is derived from an EMBL/GenBank/DDBJ whole genome shotgun (WGS) entry which is preliminary data.</text>
</comment>
<dbReference type="InterPro" id="IPR014031">
    <property type="entry name" value="Ketoacyl_synth_C"/>
</dbReference>
<keyword evidence="5" id="KW-0012">Acyltransferase</keyword>